<evidence type="ECO:0000256" key="2">
    <source>
        <dbReference type="ARBA" id="ARBA00022448"/>
    </source>
</evidence>
<protein>
    <submittedName>
        <fullName evidence="10">Type III secretion system ATPase, FliI/YscN</fullName>
    </submittedName>
</protein>
<gene>
    <name evidence="10" type="ORF">IQ24_01648</name>
</gene>
<dbReference type="AlphaFoldDB" id="A0A562NSJ4"/>
<dbReference type="InterPro" id="IPR003593">
    <property type="entry name" value="AAA+_ATPase"/>
</dbReference>
<dbReference type="Proteomes" id="UP000316225">
    <property type="component" value="Unassembled WGS sequence"/>
</dbReference>
<evidence type="ECO:0000256" key="7">
    <source>
        <dbReference type="ARBA" id="ARBA00022967"/>
    </source>
</evidence>
<dbReference type="InterPro" id="IPR040627">
    <property type="entry name" value="T3SS_ATPase_C"/>
</dbReference>
<comment type="catalytic activity">
    <reaction evidence="8">
        <text>ATP + H2O + cellular proteinSide 1 = ADP + phosphate + cellular proteinSide 2.</text>
        <dbReference type="EC" id="7.4.2.8"/>
    </reaction>
</comment>
<dbReference type="GO" id="GO:0008564">
    <property type="term" value="F:protein-exporting ATPase activity"/>
    <property type="evidence" value="ECO:0007669"/>
    <property type="project" value="UniProtKB-EC"/>
</dbReference>
<proteinExistence type="predicted"/>
<keyword evidence="3" id="KW-0963">Cytoplasm</keyword>
<evidence type="ECO:0000256" key="6">
    <source>
        <dbReference type="ARBA" id="ARBA00022927"/>
    </source>
</evidence>
<feature type="domain" description="AAA+ ATPase" evidence="9">
    <location>
        <begin position="161"/>
        <end position="343"/>
    </location>
</feature>
<dbReference type="PRINTS" id="PR00364">
    <property type="entry name" value="DISEASERSIST"/>
</dbReference>
<evidence type="ECO:0000313" key="10">
    <source>
        <dbReference type="EMBL" id="TWI35139.1"/>
    </source>
</evidence>
<sequence>MTAPGNDPLTEQLRARARRVEAVELRGRITRISGCVLHARLADGRVGEECILRDPVSRIELSAEIIGFDGEEAILAPAGDVRGLSARTEVLPTGAEPLGPAGAEMLGRVVDAFGRPLDGGPAIARRVPLNTDPPSPLDRPVIDTPFVTGLRVIDGMLTMGEGQRMGIFGAAGVGKSTLLSQIIRGADADAIVLGLIGERGREVAEFLERDLGEEGRKRAAVVVSTSDRPATERLRAALTATAAAEEFRRQGKRVLLLIDSATRVARALREIGLSAGEPPVRRGFPPSVFAALPRIVERPGRTREGVITAIYTILVEGDDDAADPVADEMRSLLDGHIILSRDLAARGHYPAIDVLRSKSRVMSAVAPREQIAQSQRIAARLAKLEEIEILVQVGEYRQGSDPLADEALSTRPAMDAFLQQDTADISGFSDTLTKLASVGGTR</sequence>
<dbReference type="GO" id="GO:0046933">
    <property type="term" value="F:proton-transporting ATP synthase activity, rotational mechanism"/>
    <property type="evidence" value="ECO:0007669"/>
    <property type="project" value="TreeGrafter"/>
</dbReference>
<dbReference type="InterPro" id="IPR004100">
    <property type="entry name" value="ATPase_F1/V1/A1_a/bsu_N"/>
</dbReference>
<reference evidence="10 11" key="1">
    <citation type="journal article" date="2015" name="Stand. Genomic Sci.">
        <title>Genomic Encyclopedia of Bacterial and Archaeal Type Strains, Phase III: the genomes of soil and plant-associated and newly described type strains.</title>
        <authorList>
            <person name="Whitman W.B."/>
            <person name="Woyke T."/>
            <person name="Klenk H.P."/>
            <person name="Zhou Y."/>
            <person name="Lilburn T.G."/>
            <person name="Beck B.J."/>
            <person name="De Vos P."/>
            <person name="Vandamme P."/>
            <person name="Eisen J.A."/>
            <person name="Garrity G."/>
            <person name="Hugenholtz P."/>
            <person name="Kyrpides N.C."/>
        </authorList>
    </citation>
    <scope>NUCLEOTIDE SEQUENCE [LARGE SCALE GENOMIC DNA]</scope>
    <source>
        <strain evidence="10 11">CGMCC 1.5364</strain>
    </source>
</reference>
<keyword evidence="11" id="KW-1185">Reference proteome</keyword>
<dbReference type="InterPro" id="IPR005714">
    <property type="entry name" value="ATPase_T3SS_FliI/YscN"/>
</dbReference>
<dbReference type="PANTHER" id="PTHR15184">
    <property type="entry name" value="ATP SYNTHASE"/>
    <property type="match status" value="1"/>
</dbReference>
<dbReference type="Gene3D" id="3.40.50.12240">
    <property type="match status" value="1"/>
</dbReference>
<dbReference type="GO" id="GO:0030257">
    <property type="term" value="C:type III protein secretion system complex"/>
    <property type="evidence" value="ECO:0007669"/>
    <property type="project" value="InterPro"/>
</dbReference>
<dbReference type="RefSeq" id="WP_145397384.1">
    <property type="nucleotide sequence ID" value="NZ_VLKU01000004.1"/>
</dbReference>
<evidence type="ECO:0000256" key="1">
    <source>
        <dbReference type="ARBA" id="ARBA00004496"/>
    </source>
</evidence>
<dbReference type="EMBL" id="VLKU01000004">
    <property type="protein sequence ID" value="TWI35139.1"/>
    <property type="molecule type" value="Genomic_DNA"/>
</dbReference>
<dbReference type="NCBIfam" id="TIGR01026">
    <property type="entry name" value="fliI_yscN"/>
    <property type="match status" value="1"/>
</dbReference>
<keyword evidence="6" id="KW-0653">Protein transport</keyword>
<dbReference type="OrthoDB" id="9801639at2"/>
<evidence type="ECO:0000256" key="3">
    <source>
        <dbReference type="ARBA" id="ARBA00022490"/>
    </source>
</evidence>
<keyword evidence="7" id="KW-1278">Translocase</keyword>
<dbReference type="InterPro" id="IPR027417">
    <property type="entry name" value="P-loop_NTPase"/>
</dbReference>
<dbReference type="GO" id="GO:0005737">
    <property type="term" value="C:cytoplasm"/>
    <property type="evidence" value="ECO:0007669"/>
    <property type="project" value="UniProtKB-SubCell"/>
</dbReference>
<name>A0A562NSJ4_9RHOB</name>
<accession>A0A562NSJ4</accession>
<dbReference type="SUPFAM" id="SSF52540">
    <property type="entry name" value="P-loop containing nucleoside triphosphate hydrolases"/>
    <property type="match status" value="1"/>
</dbReference>
<dbReference type="Pfam" id="PF00006">
    <property type="entry name" value="ATP-synt_ab"/>
    <property type="match status" value="1"/>
</dbReference>
<dbReference type="SMART" id="SM00382">
    <property type="entry name" value="AAA"/>
    <property type="match status" value="1"/>
</dbReference>
<dbReference type="Pfam" id="PF02874">
    <property type="entry name" value="ATP-synt_ab_N"/>
    <property type="match status" value="1"/>
</dbReference>
<dbReference type="InterPro" id="IPR050053">
    <property type="entry name" value="ATPase_alpha/beta_chains"/>
</dbReference>
<keyword evidence="4" id="KW-0547">Nucleotide-binding</keyword>
<evidence type="ECO:0000313" key="11">
    <source>
        <dbReference type="Proteomes" id="UP000316225"/>
    </source>
</evidence>
<dbReference type="PROSITE" id="PS00152">
    <property type="entry name" value="ATPASE_ALPHA_BETA"/>
    <property type="match status" value="1"/>
</dbReference>
<evidence type="ECO:0000256" key="8">
    <source>
        <dbReference type="ARBA" id="ARBA00034006"/>
    </source>
</evidence>
<dbReference type="PANTHER" id="PTHR15184:SF9">
    <property type="entry name" value="SPI-1 TYPE 3 SECRETION SYSTEM ATPASE"/>
    <property type="match status" value="1"/>
</dbReference>
<evidence type="ECO:0000256" key="4">
    <source>
        <dbReference type="ARBA" id="ARBA00022741"/>
    </source>
</evidence>
<dbReference type="FunFam" id="3.40.50.12240:FF:000002">
    <property type="entry name" value="Flagellum-specific ATP synthase FliI"/>
    <property type="match status" value="1"/>
</dbReference>
<dbReference type="GO" id="GO:0030254">
    <property type="term" value="P:protein secretion by the type III secretion system"/>
    <property type="evidence" value="ECO:0007669"/>
    <property type="project" value="InterPro"/>
</dbReference>
<dbReference type="InterPro" id="IPR000194">
    <property type="entry name" value="ATPase_F1/V1/A1_a/bsu_nucl-bd"/>
</dbReference>
<dbReference type="InterPro" id="IPR020003">
    <property type="entry name" value="ATPase_a/bsu_AS"/>
</dbReference>
<dbReference type="GO" id="GO:0016887">
    <property type="term" value="F:ATP hydrolysis activity"/>
    <property type="evidence" value="ECO:0007669"/>
    <property type="project" value="InterPro"/>
</dbReference>
<comment type="subcellular location">
    <subcellularLocation>
        <location evidence="1">Cytoplasm</location>
    </subcellularLocation>
</comment>
<dbReference type="Pfam" id="PF18269">
    <property type="entry name" value="T3SS_ATPase_C"/>
    <property type="match status" value="1"/>
</dbReference>
<keyword evidence="5" id="KW-0067">ATP-binding</keyword>
<evidence type="ECO:0000256" key="5">
    <source>
        <dbReference type="ARBA" id="ARBA00022840"/>
    </source>
</evidence>
<evidence type="ECO:0000259" key="9">
    <source>
        <dbReference type="SMART" id="SM00382"/>
    </source>
</evidence>
<organism evidence="10 11">
    <name type="scientific">Paracoccus sulfuroxidans</name>
    <dbReference type="NCBI Taxonomy" id="384678"/>
    <lineage>
        <taxon>Bacteria</taxon>
        <taxon>Pseudomonadati</taxon>
        <taxon>Pseudomonadota</taxon>
        <taxon>Alphaproteobacteria</taxon>
        <taxon>Rhodobacterales</taxon>
        <taxon>Paracoccaceae</taxon>
        <taxon>Paracoccus</taxon>
    </lineage>
</organism>
<comment type="caution">
    <text evidence="10">The sequence shown here is derived from an EMBL/GenBank/DDBJ whole genome shotgun (WGS) entry which is preliminary data.</text>
</comment>
<keyword evidence="2" id="KW-0813">Transport</keyword>
<dbReference type="GO" id="GO:0005524">
    <property type="term" value="F:ATP binding"/>
    <property type="evidence" value="ECO:0007669"/>
    <property type="project" value="UniProtKB-KW"/>
</dbReference>